<dbReference type="Proteomes" id="UP000006044">
    <property type="component" value="Unassembled WGS sequence"/>
</dbReference>
<evidence type="ECO:0008006" key="4">
    <source>
        <dbReference type="Google" id="ProtNLM"/>
    </source>
</evidence>
<comment type="caution">
    <text evidence="2">The sequence shown here is derived from an EMBL/GenBank/DDBJ whole genome shotgun (WGS) entry which is preliminary data.</text>
</comment>
<dbReference type="HOGENOM" id="CLU_082367_0_0_10"/>
<keyword evidence="1" id="KW-0175">Coiled coil</keyword>
<protein>
    <recommendedName>
        <fullName evidence="4">Lipoprotein</fullName>
    </recommendedName>
</protein>
<dbReference type="eggNOG" id="ENOG5032PW9">
    <property type="taxonomic scope" value="Bacteria"/>
</dbReference>
<accession>K0X0F9</accession>
<evidence type="ECO:0000256" key="1">
    <source>
        <dbReference type="SAM" id="Coils"/>
    </source>
</evidence>
<proteinExistence type="predicted"/>
<dbReference type="GeneID" id="77848667"/>
<sequence>MAKYLYFWICSCAIVLFSCGDNSNEANAQYEKARKLFENGQYANAKNAIDSIELLYPKAFKQIKAGMLLMCRVKQKESEQNLLYIDSVLKVRQTELEVAKKNFRFEKDAKYQTEGNYIYKKLPKQAAINRSQLKVLVTENGQMQLASVYYGSTPIKHSSIRATLPDKSKAETLVIGYDGANNYRFTNDDKYTEIVTYKDGQCSAVAALIANNTSKKITLTYLGGNRYTLSLDPVTREAVKATRELANLMKNVDDLKREYQLNVRTLELADKQVLQLEKQQSEQNAE</sequence>
<keyword evidence="3" id="KW-1185">Reference proteome</keyword>
<dbReference type="STRING" id="742726.HMPREF9448_01394"/>
<dbReference type="EMBL" id="ADLE01000008">
    <property type="protein sequence ID" value="EJZ64908.1"/>
    <property type="molecule type" value="Genomic_DNA"/>
</dbReference>
<organism evidence="2 3">
    <name type="scientific">Barnesiella intestinihominis YIT 11860</name>
    <dbReference type="NCBI Taxonomy" id="742726"/>
    <lineage>
        <taxon>Bacteria</taxon>
        <taxon>Pseudomonadati</taxon>
        <taxon>Bacteroidota</taxon>
        <taxon>Bacteroidia</taxon>
        <taxon>Bacteroidales</taxon>
        <taxon>Barnesiellaceae</taxon>
        <taxon>Barnesiella</taxon>
    </lineage>
</organism>
<evidence type="ECO:0000313" key="2">
    <source>
        <dbReference type="EMBL" id="EJZ64908.1"/>
    </source>
</evidence>
<dbReference type="AlphaFoldDB" id="K0X0F9"/>
<feature type="coiled-coil region" evidence="1">
    <location>
        <begin position="238"/>
        <end position="286"/>
    </location>
</feature>
<dbReference type="OrthoDB" id="1118012at2"/>
<evidence type="ECO:0000313" key="3">
    <source>
        <dbReference type="Proteomes" id="UP000006044"/>
    </source>
</evidence>
<reference evidence="2 3" key="1">
    <citation type="submission" date="2012-08" db="EMBL/GenBank/DDBJ databases">
        <title>The Genome Sequence of Barnesiella intestinihominis YIT 11860.</title>
        <authorList>
            <consortium name="The Broad Institute Genome Sequencing Platform"/>
            <person name="Earl A."/>
            <person name="Ward D."/>
            <person name="Feldgarden M."/>
            <person name="Gevers D."/>
            <person name="Morotomi M."/>
            <person name="Walker B."/>
            <person name="Young S.K."/>
            <person name="Zeng Q."/>
            <person name="Gargeya S."/>
            <person name="Fitzgerald M."/>
            <person name="Haas B."/>
            <person name="Abouelleil A."/>
            <person name="Alvarado L."/>
            <person name="Arachchi H.M."/>
            <person name="Berlin A.M."/>
            <person name="Chapman S.B."/>
            <person name="Goldberg J."/>
            <person name="Griggs A."/>
            <person name="Gujja S."/>
            <person name="Hansen M."/>
            <person name="Howarth C."/>
            <person name="Imamovic A."/>
            <person name="Larimer J."/>
            <person name="McCowen C."/>
            <person name="Montmayeur A."/>
            <person name="Murphy C."/>
            <person name="Neiman D."/>
            <person name="Pearson M."/>
            <person name="Priest M."/>
            <person name="Roberts A."/>
            <person name="Saif S."/>
            <person name="Shea T."/>
            <person name="Sisk P."/>
            <person name="Sykes S."/>
            <person name="Wortman J."/>
            <person name="Nusbaum C."/>
            <person name="Birren B."/>
        </authorList>
    </citation>
    <scope>NUCLEOTIDE SEQUENCE [LARGE SCALE GENOMIC DNA]</scope>
    <source>
        <strain evidence="2 3">YIT 11860</strain>
    </source>
</reference>
<dbReference type="RefSeq" id="WP_008861856.1">
    <property type="nucleotide sequence ID" value="NZ_JH815204.1"/>
</dbReference>
<gene>
    <name evidence="2" type="ORF">HMPREF9448_01394</name>
</gene>
<name>K0X0F9_9BACT</name>
<dbReference type="PROSITE" id="PS51257">
    <property type="entry name" value="PROKAR_LIPOPROTEIN"/>
    <property type="match status" value="1"/>
</dbReference>